<dbReference type="Proteomes" id="UP000325395">
    <property type="component" value="Unassembled WGS sequence"/>
</dbReference>
<dbReference type="Pfam" id="PF01266">
    <property type="entry name" value="DAO"/>
    <property type="match status" value="1"/>
</dbReference>
<keyword evidence="8" id="KW-1185">Reference proteome</keyword>
<keyword evidence="3" id="KW-0285">Flavoprotein</keyword>
<sequence>MNNRIVVIGAGVSGLTSALLLSRNRNYEVTVVAEFMPGDNNEPGYASPWAGANFIPLQPEHNSLRERRTWLELKQLAASVPEAGIHFQKVQLQRRHKDMKDAHGNFHGAFAENPWFKDLFDDFRKLDVSELAPEYDAGCQFTTVCINTSIYLPWLLGQCARNGVKFQRARLESVEEARNLSHTGTPAGFIINATGLGSRSLGGVVDTKMLPARGQTVLVQNTIPAMMMFSGTNDGPVEEIYMMQRAVGGGTILGGTYELGNWNTTPDPNIATRIIQRVVDTCPEVAEGKGIKGIRVIRHGVGLRPYREGGVRIEKESIGQDTWIVHNYGHDSWGYLGSYGCAQEVLELIEGHSVNQSQSGVSKARL</sequence>
<keyword evidence="5" id="KW-0560">Oxidoreductase</keyword>
<name>A0ABQ6WEN6_9EURO</name>
<dbReference type="InterPro" id="IPR006076">
    <property type="entry name" value="FAD-dep_OxRdtase"/>
</dbReference>
<evidence type="ECO:0000256" key="2">
    <source>
        <dbReference type="ARBA" id="ARBA00006730"/>
    </source>
</evidence>
<evidence type="ECO:0000313" key="7">
    <source>
        <dbReference type="EMBL" id="KAE8415607.1"/>
    </source>
</evidence>
<reference evidence="7 8" key="1">
    <citation type="submission" date="2019-04" db="EMBL/GenBank/DDBJ databases">
        <authorList>
            <consortium name="DOE Joint Genome Institute"/>
            <person name="Mondo S."/>
            <person name="Kjaerbolling I."/>
            <person name="Vesth T."/>
            <person name="Frisvad J.C."/>
            <person name="Nybo J.L."/>
            <person name="Theobald S."/>
            <person name="Kildgaard S."/>
            <person name="Isbrandt T."/>
            <person name="Kuo A."/>
            <person name="Sato A."/>
            <person name="Lyhne E.K."/>
            <person name="Kogle M.E."/>
            <person name="Wiebenga A."/>
            <person name="Kun R.S."/>
            <person name="Lubbers R.J."/>
            <person name="Makela M.R."/>
            <person name="Barry K."/>
            <person name="Chovatia M."/>
            <person name="Clum A."/>
            <person name="Daum C."/>
            <person name="Haridas S."/>
            <person name="He G."/>
            <person name="LaButti K."/>
            <person name="Lipzen A."/>
            <person name="Riley R."/>
            <person name="Salamov A."/>
            <person name="Simmons B.A."/>
            <person name="Magnuson J.K."/>
            <person name="Henrissat B."/>
            <person name="Mortensen U.H."/>
            <person name="Larsen T.O."/>
            <person name="Devries R.P."/>
            <person name="Grigoriev I.V."/>
            <person name="Machida M."/>
            <person name="Baker S.E."/>
            <person name="Andersen M.R."/>
            <person name="Cantor M.N."/>
            <person name="Hua S.X."/>
        </authorList>
    </citation>
    <scope>NUCLEOTIDE SEQUENCE [LARGE SCALE GENOMIC DNA]</scope>
    <source>
        <strain evidence="7 8">CBS 117616</strain>
    </source>
</reference>
<comment type="cofactor">
    <cofactor evidence="1">
        <name>FAD</name>
        <dbReference type="ChEBI" id="CHEBI:57692"/>
    </cofactor>
</comment>
<comment type="similarity">
    <text evidence="2">Belongs to the DAMOX/DASOX family.</text>
</comment>
<dbReference type="PIRSF" id="PIRSF000189">
    <property type="entry name" value="D-aa_oxidase"/>
    <property type="match status" value="1"/>
</dbReference>
<evidence type="ECO:0000256" key="1">
    <source>
        <dbReference type="ARBA" id="ARBA00001974"/>
    </source>
</evidence>
<dbReference type="Gene3D" id="3.40.50.720">
    <property type="entry name" value="NAD(P)-binding Rossmann-like Domain"/>
    <property type="match status" value="1"/>
</dbReference>
<dbReference type="InterPro" id="IPR023209">
    <property type="entry name" value="DAO"/>
</dbReference>
<proteinExistence type="inferred from homology"/>
<evidence type="ECO:0000256" key="5">
    <source>
        <dbReference type="ARBA" id="ARBA00023002"/>
    </source>
</evidence>
<dbReference type="EMBL" id="ML735764">
    <property type="protein sequence ID" value="KAE8415607.1"/>
    <property type="molecule type" value="Genomic_DNA"/>
</dbReference>
<feature type="domain" description="FAD dependent oxidoreductase" evidence="6">
    <location>
        <begin position="4"/>
        <end position="347"/>
    </location>
</feature>
<protein>
    <submittedName>
        <fullName evidence="7">FAD dependent oxidoreductase</fullName>
    </submittedName>
</protein>
<evidence type="ECO:0000259" key="6">
    <source>
        <dbReference type="Pfam" id="PF01266"/>
    </source>
</evidence>
<dbReference type="Gene3D" id="3.30.9.10">
    <property type="entry name" value="D-Amino Acid Oxidase, subunit A, domain 2"/>
    <property type="match status" value="1"/>
</dbReference>
<dbReference type="SUPFAM" id="SSF54373">
    <property type="entry name" value="FAD-linked reductases, C-terminal domain"/>
    <property type="match status" value="1"/>
</dbReference>
<organism evidence="7 8">
    <name type="scientific">Aspergillus pseudocaelatus</name>
    <dbReference type="NCBI Taxonomy" id="1825620"/>
    <lineage>
        <taxon>Eukaryota</taxon>
        <taxon>Fungi</taxon>
        <taxon>Dikarya</taxon>
        <taxon>Ascomycota</taxon>
        <taxon>Pezizomycotina</taxon>
        <taxon>Eurotiomycetes</taxon>
        <taxon>Eurotiomycetidae</taxon>
        <taxon>Eurotiales</taxon>
        <taxon>Aspergillaceae</taxon>
        <taxon>Aspergillus</taxon>
        <taxon>Aspergillus subgen. Circumdati</taxon>
    </lineage>
</organism>
<accession>A0ABQ6WEN6</accession>
<keyword evidence="4" id="KW-0274">FAD</keyword>
<gene>
    <name evidence="7" type="ORF">BDV36DRAFT_310731</name>
</gene>
<evidence type="ECO:0000256" key="4">
    <source>
        <dbReference type="ARBA" id="ARBA00022827"/>
    </source>
</evidence>
<evidence type="ECO:0000313" key="8">
    <source>
        <dbReference type="Proteomes" id="UP000325395"/>
    </source>
</evidence>
<dbReference type="PANTHER" id="PTHR11530:SF16">
    <property type="entry name" value="D-AMINO ACID OXIDASE (AFU_ORTHOLOGUE AFUA_5G11290)"/>
    <property type="match status" value="1"/>
</dbReference>
<dbReference type="SUPFAM" id="SSF51971">
    <property type="entry name" value="Nucleotide-binding domain"/>
    <property type="match status" value="1"/>
</dbReference>
<dbReference type="PANTHER" id="PTHR11530">
    <property type="entry name" value="D-AMINO ACID OXIDASE"/>
    <property type="match status" value="1"/>
</dbReference>
<evidence type="ECO:0000256" key="3">
    <source>
        <dbReference type="ARBA" id="ARBA00022630"/>
    </source>
</evidence>